<evidence type="ECO:0000313" key="7">
    <source>
        <dbReference type="Proteomes" id="UP000037510"/>
    </source>
</evidence>
<feature type="signal peptide" evidence="5">
    <location>
        <begin position="1"/>
        <end position="23"/>
    </location>
</feature>
<proteinExistence type="inferred from homology"/>
<dbReference type="AlphaFoldDB" id="A0A0L7LCT4"/>
<dbReference type="STRING" id="104452.A0A0L7LCT4"/>
<dbReference type="InterPro" id="IPR011042">
    <property type="entry name" value="6-blade_b-propeller_TolB-like"/>
</dbReference>
<evidence type="ECO:0000256" key="2">
    <source>
        <dbReference type="ARBA" id="ARBA00009127"/>
    </source>
</evidence>
<sequence>MFSQMESLICLLFLVLSFEQAACLVPPRFQWKTIDFAWEQQDREVAIARGDYIPENNMPTGIARWKDKLRPILLELRQEPLRPYPCWSEGFYCHTLSCSPSNSTVISTFRVHVDRSDRLWVVDNSISDMTETGGKGTFAYITDMGSHAIIVYSLNDRMAWRVESPYFHFDPHAMDFKVGGIEFYSRDGVSGCALSHKKNNGLSVIEALIHKLRPVHLIHKTMFYFTLSEAMDFSQVNFRVLTAPVASFIRSTSCEKHSSIFSLMSRRKSKSSCSCNKIK</sequence>
<dbReference type="EMBL" id="JTDY01001743">
    <property type="protein sequence ID" value="KOB73021.1"/>
    <property type="molecule type" value="Genomic_DNA"/>
</dbReference>
<evidence type="ECO:0000256" key="5">
    <source>
        <dbReference type="SAM" id="SignalP"/>
    </source>
</evidence>
<evidence type="ECO:0000313" key="6">
    <source>
        <dbReference type="EMBL" id="KOB73021.1"/>
    </source>
</evidence>
<evidence type="ECO:0000256" key="1">
    <source>
        <dbReference type="ARBA" id="ARBA00004613"/>
    </source>
</evidence>
<organism evidence="6 7">
    <name type="scientific">Operophtera brumata</name>
    <name type="common">Winter moth</name>
    <name type="synonym">Phalaena brumata</name>
    <dbReference type="NCBI Taxonomy" id="104452"/>
    <lineage>
        <taxon>Eukaryota</taxon>
        <taxon>Metazoa</taxon>
        <taxon>Ecdysozoa</taxon>
        <taxon>Arthropoda</taxon>
        <taxon>Hexapoda</taxon>
        <taxon>Insecta</taxon>
        <taxon>Pterygota</taxon>
        <taxon>Neoptera</taxon>
        <taxon>Endopterygota</taxon>
        <taxon>Lepidoptera</taxon>
        <taxon>Glossata</taxon>
        <taxon>Ditrysia</taxon>
        <taxon>Geometroidea</taxon>
        <taxon>Geometridae</taxon>
        <taxon>Larentiinae</taxon>
        <taxon>Operophtera</taxon>
    </lineage>
</organism>
<dbReference type="GO" id="GO:0005576">
    <property type="term" value="C:extracellular region"/>
    <property type="evidence" value="ECO:0007669"/>
    <property type="project" value="UniProtKB-SubCell"/>
</dbReference>
<dbReference type="PANTHER" id="PTHR10009">
    <property type="entry name" value="PROTEIN YELLOW-RELATED"/>
    <property type="match status" value="1"/>
</dbReference>
<dbReference type="Proteomes" id="UP000037510">
    <property type="component" value="Unassembled WGS sequence"/>
</dbReference>
<dbReference type="Gene3D" id="2.120.10.30">
    <property type="entry name" value="TolB, C-terminal domain"/>
    <property type="match status" value="2"/>
</dbReference>
<reference evidence="6 7" key="1">
    <citation type="journal article" date="2015" name="Genome Biol. Evol.">
        <title>The genome of winter moth (Operophtera brumata) provides a genomic perspective on sexual dimorphism and phenology.</title>
        <authorList>
            <person name="Derks M.F."/>
            <person name="Smit S."/>
            <person name="Salis L."/>
            <person name="Schijlen E."/>
            <person name="Bossers A."/>
            <person name="Mateman C."/>
            <person name="Pijl A.S."/>
            <person name="de Ridder D."/>
            <person name="Groenen M.A."/>
            <person name="Visser M.E."/>
            <person name="Megens H.J."/>
        </authorList>
    </citation>
    <scope>NUCLEOTIDE SEQUENCE [LARGE SCALE GENOMIC DNA]</scope>
    <source>
        <strain evidence="6">WM2013NL</strain>
        <tissue evidence="6">Head and thorax</tissue>
    </source>
</reference>
<keyword evidence="7" id="KW-1185">Reference proteome</keyword>
<evidence type="ECO:0000256" key="4">
    <source>
        <dbReference type="ARBA" id="ARBA00022729"/>
    </source>
</evidence>
<accession>A0A0L7LCT4</accession>
<protein>
    <submittedName>
        <fullName evidence="6">Yellow-c</fullName>
    </submittedName>
</protein>
<keyword evidence="4 5" id="KW-0732">Signal</keyword>
<keyword evidence="3" id="KW-0964">Secreted</keyword>
<name>A0A0L7LCT4_OPEBR</name>
<comment type="similarity">
    <text evidence="2">Belongs to the major royal jelly protein family.</text>
</comment>
<feature type="chain" id="PRO_5005573266" evidence="5">
    <location>
        <begin position="24"/>
        <end position="279"/>
    </location>
</feature>
<gene>
    <name evidence="6" type="ORF">OBRU01_11329</name>
</gene>
<dbReference type="Pfam" id="PF03022">
    <property type="entry name" value="MRJP"/>
    <property type="match status" value="1"/>
</dbReference>
<comment type="subcellular location">
    <subcellularLocation>
        <location evidence="1">Secreted</location>
    </subcellularLocation>
</comment>
<evidence type="ECO:0000256" key="3">
    <source>
        <dbReference type="ARBA" id="ARBA00022525"/>
    </source>
</evidence>
<dbReference type="InterPro" id="IPR017996">
    <property type="entry name" value="MRJP/yellow-related"/>
</dbReference>
<dbReference type="PANTHER" id="PTHR10009:SF18">
    <property type="entry name" value="PROTEIN YELLOW-LIKE PROTEIN"/>
    <property type="match status" value="1"/>
</dbReference>
<comment type="caution">
    <text evidence="6">The sequence shown here is derived from an EMBL/GenBank/DDBJ whole genome shotgun (WGS) entry which is preliminary data.</text>
</comment>